<dbReference type="OrthoDB" id="5458729at2"/>
<protein>
    <recommendedName>
        <fullName evidence="3">RHS repeat-associated core domain-containing protein</fullName>
    </recommendedName>
</protein>
<name>A0A1H7UBY3_9BACT</name>
<sequence length="2143" mass="231457">MTTAAAVDSNQAATLSEIFRIPGTTAELVSTRNEAGCLLELSVNGRTYLRYDQGWRIFDDGFVSMSQTVTPGGIFRTVRAGNDTWCEKYLWNAAGLMTHVDGVEMDYDVGKRIAACRTPEGTWRYEYDGDALIALVTPQGRRKVQVSGAKRPMACLAEGRISILHYDESGRRLDLPSLPPTHCVDDLGRLWTIKDRRGTIRHTFLWDGFSCLGRIDGAPGEPLAAVFSLDCTATPVRMISRIGVTRLYRDAFGESLLSHDALPGLFGATCYGRYMHYRSRSLDPRIGYFSAPDPLDGSIGDPRREDGYAGSLPVEKPSAGPYCVCQNNPVSRADFQGESSGGWTFLMVLSDLTWSLQNNIVGWLGYEGFLSLWGSIFSGNADRYGWSRGVHSDRTGSYGVLRDGVFANDRAKTFQHIIIVKKEEIENLADVRVFAPEGEFVPTYCGTVLLVTPESGRPFLLRGARQKGSMRDAHLPLTWTRYGGPAKPVIPGSPVPAFPQGGFHFATRTGLRGPQSATCTECVVGAKCAVGTLERRFIIKLGTTGTGFAQDSWLLLTDTVGGYAIAKVLSVEERDGKTRLRIDTAEGTIAANSVSVRRLTSRGTEDLPRGAQPDALDCAAATQNYYAVNDPLRITADNAVLSTSIKSFDTEMTVDAALPGDFSGAVTLTTAQASEGPFEAKVSATANTLSFVKADGSPSPTIPEAGEFLVATSATATPLALKITGPGAAATDRLVDRDPSGLGPADTALSWQFLRPVADPLGTAPTPPAGATFVFNPAKIPTAAPGFVKFSDSSQPIETAVRSVSGIGSQAIVTAHPLPAGTGPCSVECFSRQTPAETGPYDNRTLSAELTLTMEPTDAAATAKALQLHQITGAHVTDAVPGSATISGIEIARHATSNRWFAAHSTAAGTSDLKPNSFVYLQQGTDTQIALVEEIRGFIELTRPVTVQASDLELVSLAEGGPRYYTERKDDTHLSVLPFIDVGGTRTRVQMPRFRENECLRVTFTANPTGLPASAQDRLYRIKSVSGSTCEIEGDDLILEADKATDIRAVRMTPANPDTGWSRIGIDGTPVGAAGADGQVTTDKIAFKLYDLRPRYGIPAVEVAVVSGDKTIAARVKTTAFDYELYFAGDPPLTGTGIDILAPDTGKVTSDFAASFRREGNAFLLEGTLANVTGGTNPVVVVPLVETAKTVGGTLSCGSTLVPDDPETWEFDRQKSLIEHELIHTRQCCWFGPLLTSYIPLGAIEGLFDGISEGEDPTYSPYVQGRLKDVEGDWYLIIPNPGETSFEEGTPVEISKGGRTTEVELGPGNTSTGFRLPSPLRDYGTNDVYIRRRRSNWQGVPEWIINILQILTHGGIMNATVGTVYGGLFFLIYRGIYGLAHLSESSAGRYYDVSFEDNGLRLHLTGDEGLAALRGASRVIVKSGETTVVREVASINDHDITLSTRVSFVSPGGVSPYSTHDPTSALDPYNYYPAQVADLNQPARITIEPVNGESLSLTVYDRVKMLVGNQSKTTVVMHVSGNTAELKDAPPLPEGETTLRVAKVGHNDAMGWVDDWLLEYFDMGWMKWLFDPYGQIDYQFRPSNWTQTFTRITRYLFGTQSWCVIPGAGFFWHDNAFKQTKQRGHMSWMEQQASEESGDLYSAFCRLRNTPRYVGDIGRFWYFAWPGGDRSNFSVIASDMLDAPGVHYDDANKPRLLPLVTGGAPASQNPNGDAMAPAGSGECLVDGFARRNWTTPNDTTMADPPSFAPAETALLPTSAALERCGGTYVAFTRSGKHRISVPNAAGSDMAESLEVQRDWGKQNIYYELDTVEDVAVSCAGMTVANGAVVTLLETQEARIKVTPNNTRRHALSVTDPTGGTFVQATDTALIARTPGNDTEQPVEISRRYTYNAADETFDDPELNFHKTHFFGDIHVPVRQFSVKVIRDLYFRSAIPTLTELSAAFDTHKISLLRPGDTAYLLVPSPITEALNRTTVSYPGTSPSSGNVDPLPSVTPEEPVPEGFDDYLGDGLIVKVTFPAEEPPQEESLMTFKIGIGRNSNTTEIETPITLKPHFMLRNATTYQVPATGSLTLTCEVAPGDPTARTTNNKVVVTPSQGITTAVSGDGLTITITTAGASPGIKSIKAEDADHAGHFAVRTIEVTV</sequence>
<dbReference type="EMBL" id="FOBS01000001">
    <property type="protein sequence ID" value="SEL93787.1"/>
    <property type="molecule type" value="Genomic_DNA"/>
</dbReference>
<gene>
    <name evidence="1" type="ORF">SAMN04489760_10162</name>
</gene>
<evidence type="ECO:0000313" key="1">
    <source>
        <dbReference type="EMBL" id="SEL93787.1"/>
    </source>
</evidence>
<proteinExistence type="predicted"/>
<accession>A0A1H7UBY3</accession>
<reference evidence="1 2" key="1">
    <citation type="submission" date="2016-10" db="EMBL/GenBank/DDBJ databases">
        <authorList>
            <person name="de Groot N.N."/>
        </authorList>
    </citation>
    <scope>NUCLEOTIDE SEQUENCE [LARGE SCALE GENOMIC DNA]</scope>
    <source>
        <strain evidence="1 2">DSM 8423</strain>
    </source>
</reference>
<evidence type="ECO:0000313" key="2">
    <source>
        <dbReference type="Proteomes" id="UP000198744"/>
    </source>
</evidence>
<dbReference type="Gene3D" id="2.180.10.10">
    <property type="entry name" value="RHS repeat-associated core"/>
    <property type="match status" value="1"/>
</dbReference>
<dbReference type="Proteomes" id="UP000198744">
    <property type="component" value="Unassembled WGS sequence"/>
</dbReference>
<organism evidence="1 2">
    <name type="scientific">Syntrophus gentianae</name>
    <dbReference type="NCBI Taxonomy" id="43775"/>
    <lineage>
        <taxon>Bacteria</taxon>
        <taxon>Pseudomonadati</taxon>
        <taxon>Thermodesulfobacteriota</taxon>
        <taxon>Syntrophia</taxon>
        <taxon>Syntrophales</taxon>
        <taxon>Syntrophaceae</taxon>
        <taxon>Syntrophus</taxon>
    </lineage>
</organism>
<dbReference type="STRING" id="43775.SAMN04489760_10162"/>
<dbReference type="RefSeq" id="WP_093881785.1">
    <property type="nucleotide sequence ID" value="NZ_FOBS01000001.1"/>
</dbReference>
<evidence type="ECO:0008006" key="3">
    <source>
        <dbReference type="Google" id="ProtNLM"/>
    </source>
</evidence>
<keyword evidence="2" id="KW-1185">Reference proteome</keyword>